<dbReference type="AlphaFoldDB" id="A0A8J3ADE8"/>
<proteinExistence type="inferred from homology"/>
<dbReference type="SUPFAM" id="SSF56112">
    <property type="entry name" value="Protein kinase-like (PK-like)"/>
    <property type="match status" value="1"/>
</dbReference>
<comment type="caution">
    <text evidence="6">The sequence shown here is derived from an EMBL/GenBank/DDBJ whole genome shotgun (WGS) entry which is preliminary data.</text>
</comment>
<dbReference type="Pfam" id="PF03109">
    <property type="entry name" value="ABC1"/>
    <property type="match status" value="1"/>
</dbReference>
<dbReference type="RefSeq" id="WP_130649716.1">
    <property type="nucleotide sequence ID" value="NZ_BMHA01000003.1"/>
</dbReference>
<dbReference type="PANTHER" id="PTHR43851:SF3">
    <property type="entry name" value="COENZYME Q8"/>
    <property type="match status" value="1"/>
</dbReference>
<reference evidence="6" key="1">
    <citation type="journal article" date="2014" name="Int. J. Syst. Evol. Microbiol.">
        <title>Complete genome sequence of Corynebacterium casei LMG S-19264T (=DSM 44701T), isolated from a smear-ripened cheese.</title>
        <authorList>
            <consortium name="US DOE Joint Genome Institute (JGI-PGF)"/>
            <person name="Walter F."/>
            <person name="Albersmeier A."/>
            <person name="Kalinowski J."/>
            <person name="Ruckert C."/>
        </authorList>
    </citation>
    <scope>NUCLEOTIDE SEQUENCE</scope>
    <source>
        <strain evidence="6">CGMCC 1.14988</strain>
    </source>
</reference>
<evidence type="ECO:0000256" key="1">
    <source>
        <dbReference type="ARBA" id="ARBA00009670"/>
    </source>
</evidence>
<comment type="similarity">
    <text evidence="1">Belongs to the protein kinase superfamily. ADCK protein kinase family.</text>
</comment>
<reference evidence="6" key="2">
    <citation type="submission" date="2020-09" db="EMBL/GenBank/DDBJ databases">
        <authorList>
            <person name="Sun Q."/>
            <person name="Zhou Y."/>
        </authorList>
    </citation>
    <scope>NUCLEOTIDE SEQUENCE</scope>
    <source>
        <strain evidence="6">CGMCC 1.14988</strain>
    </source>
</reference>
<organism evidence="6 7">
    <name type="scientific">Egicoccus halophilus</name>
    <dbReference type="NCBI Taxonomy" id="1670830"/>
    <lineage>
        <taxon>Bacteria</taxon>
        <taxon>Bacillati</taxon>
        <taxon>Actinomycetota</taxon>
        <taxon>Nitriliruptoria</taxon>
        <taxon>Egicoccales</taxon>
        <taxon>Egicoccaceae</taxon>
        <taxon>Egicoccus</taxon>
    </lineage>
</organism>
<dbReference type="Proteomes" id="UP000650511">
    <property type="component" value="Unassembled WGS sequence"/>
</dbReference>
<sequence>MARKGLGGRIQRGSRLARTGVRGATGLAGAKARQLTGRPDADDAAHRELAEHLREVLGDMKGAAMKLGQLLSFVDLDLPPDVQNVYHEALAELRDAAPAFDPEAIDEVLREEYGAAPETVFASFDRQPLAAASIGQVHAATLDDGREVVVKVQYPGVAEAVRSDLRNLETFRPIARFVAPNQEIEPLLEELRERIDDELDYQREARYQRAFANRYAGHPFIRVPDIIGELCRRRVLVSERVRGEKFDTVAQSGDEALCQRVGEIVFRYAFGSIGRFRLFNGDPHPGNYLIEPEGSAADGGVRVAFLDYGSVKMFTRENYDAMRSVEESVAHADRHRAIDALRSAGFLPPTARVDEELVHEWFRLYTRPVVAEQPFTFTPEYAAEVIRSNTDPRSPYGDVLRKLNLPPDYLLLNRIQWGLNSVLGRLGATNDWRAIRDEYVAAGAAPATDLGRLDATWWRTREPEIDPPA</sequence>
<dbReference type="OrthoDB" id="9795390at2"/>
<gene>
    <name evidence="6" type="ORF">GCM10011354_10040</name>
</gene>
<feature type="domain" description="ABC1 atypical kinase-like" evidence="5">
    <location>
        <begin position="93"/>
        <end position="338"/>
    </location>
</feature>
<dbReference type="CDD" id="cd13970">
    <property type="entry name" value="ABC1_ADCK3"/>
    <property type="match status" value="1"/>
</dbReference>
<accession>A0A8J3ADE8</accession>
<keyword evidence="7" id="KW-1185">Reference proteome</keyword>
<protein>
    <submittedName>
        <fullName evidence="6">Putative ATP-binding protein</fullName>
    </submittedName>
</protein>
<dbReference type="InterPro" id="IPR011009">
    <property type="entry name" value="Kinase-like_dom_sf"/>
</dbReference>
<evidence type="ECO:0000313" key="7">
    <source>
        <dbReference type="Proteomes" id="UP000650511"/>
    </source>
</evidence>
<dbReference type="InterPro" id="IPR004147">
    <property type="entry name" value="ABC1_dom"/>
</dbReference>
<evidence type="ECO:0000259" key="5">
    <source>
        <dbReference type="Pfam" id="PF03109"/>
    </source>
</evidence>
<evidence type="ECO:0000256" key="4">
    <source>
        <dbReference type="ARBA" id="ARBA00022840"/>
    </source>
</evidence>
<dbReference type="InterPro" id="IPR051409">
    <property type="entry name" value="Atypical_kinase_ADCK"/>
</dbReference>
<dbReference type="EMBL" id="BMHA01000003">
    <property type="protein sequence ID" value="GGI04627.1"/>
    <property type="molecule type" value="Genomic_DNA"/>
</dbReference>
<keyword evidence="3" id="KW-0547">Nucleotide-binding</keyword>
<dbReference type="PANTHER" id="PTHR43851">
    <property type="match status" value="1"/>
</dbReference>
<dbReference type="InterPro" id="IPR034646">
    <property type="entry name" value="ADCK3_dom"/>
</dbReference>
<evidence type="ECO:0000256" key="2">
    <source>
        <dbReference type="ARBA" id="ARBA00022679"/>
    </source>
</evidence>
<dbReference type="GO" id="GO:0005524">
    <property type="term" value="F:ATP binding"/>
    <property type="evidence" value="ECO:0007669"/>
    <property type="project" value="UniProtKB-KW"/>
</dbReference>
<evidence type="ECO:0000313" key="6">
    <source>
        <dbReference type="EMBL" id="GGI04627.1"/>
    </source>
</evidence>
<name>A0A8J3ADE8_9ACTN</name>
<keyword evidence="2" id="KW-0808">Transferase</keyword>
<keyword evidence="4 6" id="KW-0067">ATP-binding</keyword>
<dbReference type="GO" id="GO:0016740">
    <property type="term" value="F:transferase activity"/>
    <property type="evidence" value="ECO:0007669"/>
    <property type="project" value="UniProtKB-KW"/>
</dbReference>
<evidence type="ECO:0000256" key="3">
    <source>
        <dbReference type="ARBA" id="ARBA00022741"/>
    </source>
</evidence>